<proteinExistence type="predicted"/>
<comment type="caution">
    <text evidence="1">The sequence shown here is derived from an EMBL/GenBank/DDBJ whole genome shotgun (WGS) entry which is preliminary data.</text>
</comment>
<protein>
    <submittedName>
        <fullName evidence="1">Uncharacterized protein</fullName>
    </submittedName>
</protein>
<accession>A0A060UMP8</accession>
<gene>
    <name evidence="1" type="ORF">AFERRI_30222</name>
</gene>
<reference evidence="1" key="2">
    <citation type="submission" date="2014-07" db="EMBL/GenBank/DDBJ databases">
        <title>Initial genome analysis of the psychrotolerant acidophile Acidithiobacillus ferrivorans CF27: insights into iron and sulfur oxidation pathways and into biofilm formation.</title>
        <authorList>
            <person name="Talla E."/>
            <person name="Hedrich S."/>
            <person name="Mangenot S."/>
            <person name="Ji B."/>
            <person name="Johnson D.B."/>
            <person name="Barbe V."/>
            <person name="Bonnefoy V."/>
        </authorList>
    </citation>
    <scope>NUCLEOTIDE SEQUENCE [LARGE SCALE GENOMIC DNA]</scope>
    <source>
        <strain evidence="1">CF27</strain>
    </source>
</reference>
<evidence type="ECO:0000313" key="1">
    <source>
        <dbReference type="EMBL" id="CDQ09576.1"/>
    </source>
</evidence>
<dbReference type="AlphaFoldDB" id="A0A060UMP8"/>
<sequence length="32" mass="3581">MSEDHDPCREFVLESSRIDTISEGLKDCPTLG</sequence>
<reference evidence="1" key="1">
    <citation type="submission" date="2014-03" db="EMBL/GenBank/DDBJ databases">
        <authorList>
            <person name="Genoscope - CEA"/>
        </authorList>
    </citation>
    <scope>NUCLEOTIDE SEQUENCE [LARGE SCALE GENOMIC DNA]</scope>
    <source>
        <strain evidence="1">CF27</strain>
    </source>
</reference>
<name>A0A060UMP8_9PROT</name>
<organism evidence="1">
    <name type="scientific">Acidithiobacillus ferrivorans</name>
    <dbReference type="NCBI Taxonomy" id="160808"/>
    <lineage>
        <taxon>Bacteria</taxon>
        <taxon>Pseudomonadati</taxon>
        <taxon>Pseudomonadota</taxon>
        <taxon>Acidithiobacillia</taxon>
        <taxon>Acidithiobacillales</taxon>
        <taxon>Acidithiobacillaceae</taxon>
        <taxon>Acidithiobacillus</taxon>
    </lineage>
</organism>
<dbReference type="EMBL" id="CCCS020000023">
    <property type="protein sequence ID" value="CDQ09576.1"/>
    <property type="molecule type" value="Genomic_DNA"/>
</dbReference>